<evidence type="ECO:0000313" key="3">
    <source>
        <dbReference type="Proteomes" id="UP000821837"/>
    </source>
</evidence>
<feature type="region of interest" description="Disordered" evidence="1">
    <location>
        <begin position="89"/>
        <end position="115"/>
    </location>
</feature>
<evidence type="ECO:0000256" key="1">
    <source>
        <dbReference type="SAM" id="MobiDB-lite"/>
    </source>
</evidence>
<keyword evidence="3" id="KW-1185">Reference proteome</keyword>
<evidence type="ECO:0000313" key="2">
    <source>
        <dbReference type="EMBL" id="KAH7957714.1"/>
    </source>
</evidence>
<feature type="region of interest" description="Disordered" evidence="1">
    <location>
        <begin position="1"/>
        <end position="77"/>
    </location>
</feature>
<dbReference type="Proteomes" id="UP000821837">
    <property type="component" value="Unassembled WGS sequence"/>
</dbReference>
<dbReference type="EMBL" id="JABSTV010001250">
    <property type="protein sequence ID" value="KAH7957714.1"/>
    <property type="molecule type" value="Genomic_DNA"/>
</dbReference>
<comment type="caution">
    <text evidence="2">The sequence shown here is derived from an EMBL/GenBank/DDBJ whole genome shotgun (WGS) entry which is preliminary data.</text>
</comment>
<name>A0A9D4PXQ2_RHISA</name>
<organism evidence="2 3">
    <name type="scientific">Rhipicephalus sanguineus</name>
    <name type="common">Brown dog tick</name>
    <name type="synonym">Ixodes sanguineus</name>
    <dbReference type="NCBI Taxonomy" id="34632"/>
    <lineage>
        <taxon>Eukaryota</taxon>
        <taxon>Metazoa</taxon>
        <taxon>Ecdysozoa</taxon>
        <taxon>Arthropoda</taxon>
        <taxon>Chelicerata</taxon>
        <taxon>Arachnida</taxon>
        <taxon>Acari</taxon>
        <taxon>Parasitiformes</taxon>
        <taxon>Ixodida</taxon>
        <taxon>Ixodoidea</taxon>
        <taxon>Ixodidae</taxon>
        <taxon>Rhipicephalinae</taxon>
        <taxon>Rhipicephalus</taxon>
        <taxon>Rhipicephalus</taxon>
    </lineage>
</organism>
<feature type="compositionally biased region" description="Acidic residues" evidence="1">
    <location>
        <begin position="18"/>
        <end position="27"/>
    </location>
</feature>
<reference evidence="2" key="1">
    <citation type="journal article" date="2020" name="Cell">
        <title>Large-Scale Comparative Analyses of Tick Genomes Elucidate Their Genetic Diversity and Vector Capacities.</title>
        <authorList>
            <consortium name="Tick Genome and Microbiome Consortium (TIGMIC)"/>
            <person name="Jia N."/>
            <person name="Wang J."/>
            <person name="Shi W."/>
            <person name="Du L."/>
            <person name="Sun Y."/>
            <person name="Zhan W."/>
            <person name="Jiang J.F."/>
            <person name="Wang Q."/>
            <person name="Zhang B."/>
            <person name="Ji P."/>
            <person name="Bell-Sakyi L."/>
            <person name="Cui X.M."/>
            <person name="Yuan T.T."/>
            <person name="Jiang B.G."/>
            <person name="Yang W.F."/>
            <person name="Lam T.T."/>
            <person name="Chang Q.C."/>
            <person name="Ding S.J."/>
            <person name="Wang X.J."/>
            <person name="Zhu J.G."/>
            <person name="Ruan X.D."/>
            <person name="Zhao L."/>
            <person name="Wei J.T."/>
            <person name="Ye R.Z."/>
            <person name="Que T.C."/>
            <person name="Du C.H."/>
            <person name="Zhou Y.H."/>
            <person name="Cheng J.X."/>
            <person name="Dai P.F."/>
            <person name="Guo W.B."/>
            <person name="Han X.H."/>
            <person name="Huang E.J."/>
            <person name="Li L.F."/>
            <person name="Wei W."/>
            <person name="Gao Y.C."/>
            <person name="Liu J.Z."/>
            <person name="Shao H.Z."/>
            <person name="Wang X."/>
            <person name="Wang C.C."/>
            <person name="Yang T.C."/>
            <person name="Huo Q.B."/>
            <person name="Li W."/>
            <person name="Chen H.Y."/>
            <person name="Chen S.E."/>
            <person name="Zhou L.G."/>
            <person name="Ni X.B."/>
            <person name="Tian J.H."/>
            <person name="Sheng Y."/>
            <person name="Liu T."/>
            <person name="Pan Y.S."/>
            <person name="Xia L.Y."/>
            <person name="Li J."/>
            <person name="Zhao F."/>
            <person name="Cao W.C."/>
        </authorList>
    </citation>
    <scope>NUCLEOTIDE SEQUENCE</scope>
    <source>
        <strain evidence="2">Rsan-2018</strain>
    </source>
</reference>
<dbReference type="AlphaFoldDB" id="A0A9D4PXQ2"/>
<sequence length="162" mass="17722">MEDTTSGSARLPESSDSSTEEAMESEEGFTTVRGRRLKRKLRRTSPRIMPSQPTRESGNIWKERPTTSGIPKPARTVPATVPLQNADEATWPSLPSIGSLQNHSEEGPAIRLPNKSDGVKVQGMLRQLMAVMRDVLSSLRTPSAKAALQIMDTLEPLLAAME</sequence>
<accession>A0A9D4PXQ2</accession>
<proteinExistence type="predicted"/>
<reference evidence="2" key="2">
    <citation type="submission" date="2021-09" db="EMBL/GenBank/DDBJ databases">
        <authorList>
            <person name="Jia N."/>
            <person name="Wang J."/>
            <person name="Shi W."/>
            <person name="Du L."/>
            <person name="Sun Y."/>
            <person name="Zhan W."/>
            <person name="Jiang J."/>
            <person name="Wang Q."/>
            <person name="Zhang B."/>
            <person name="Ji P."/>
            <person name="Sakyi L.B."/>
            <person name="Cui X."/>
            <person name="Yuan T."/>
            <person name="Jiang B."/>
            <person name="Yang W."/>
            <person name="Lam T.T.-Y."/>
            <person name="Chang Q."/>
            <person name="Ding S."/>
            <person name="Wang X."/>
            <person name="Zhu J."/>
            <person name="Ruan X."/>
            <person name="Zhao L."/>
            <person name="Wei J."/>
            <person name="Que T."/>
            <person name="Du C."/>
            <person name="Cheng J."/>
            <person name="Dai P."/>
            <person name="Han X."/>
            <person name="Huang E."/>
            <person name="Gao Y."/>
            <person name="Liu J."/>
            <person name="Shao H."/>
            <person name="Ye R."/>
            <person name="Li L."/>
            <person name="Wei W."/>
            <person name="Wang X."/>
            <person name="Wang C."/>
            <person name="Huo Q."/>
            <person name="Li W."/>
            <person name="Guo W."/>
            <person name="Chen H."/>
            <person name="Chen S."/>
            <person name="Zhou L."/>
            <person name="Zhou L."/>
            <person name="Ni X."/>
            <person name="Tian J."/>
            <person name="Zhou Y."/>
            <person name="Sheng Y."/>
            <person name="Liu T."/>
            <person name="Pan Y."/>
            <person name="Xia L."/>
            <person name="Li J."/>
            <person name="Zhao F."/>
            <person name="Cao W."/>
        </authorList>
    </citation>
    <scope>NUCLEOTIDE SEQUENCE</scope>
    <source>
        <strain evidence="2">Rsan-2018</strain>
        <tissue evidence="2">Larvae</tissue>
    </source>
</reference>
<feature type="compositionally biased region" description="Basic residues" evidence="1">
    <location>
        <begin position="33"/>
        <end position="45"/>
    </location>
</feature>
<gene>
    <name evidence="2" type="ORF">HPB52_022511</name>
</gene>
<protein>
    <submittedName>
        <fullName evidence="2">Uncharacterized protein</fullName>
    </submittedName>
</protein>